<evidence type="ECO:0000256" key="8">
    <source>
        <dbReference type="ARBA" id="ARBA00022833"/>
    </source>
</evidence>
<evidence type="ECO:0000256" key="11">
    <source>
        <dbReference type="ARBA" id="ARBA00066554"/>
    </source>
</evidence>
<evidence type="ECO:0000256" key="1">
    <source>
        <dbReference type="ARBA" id="ARBA00001947"/>
    </source>
</evidence>
<dbReference type="GO" id="GO:0008270">
    <property type="term" value="F:zinc ion binding"/>
    <property type="evidence" value="ECO:0007669"/>
    <property type="project" value="InterPro"/>
</dbReference>
<evidence type="ECO:0000256" key="10">
    <source>
        <dbReference type="ARBA" id="ARBA00050859"/>
    </source>
</evidence>
<dbReference type="RefSeq" id="WP_226585556.1">
    <property type="nucleotide sequence ID" value="NZ_BLAY01000077.1"/>
</dbReference>
<dbReference type="InterPro" id="IPR000834">
    <property type="entry name" value="Peptidase_M14"/>
</dbReference>
<dbReference type="EC" id="3.4.17.18" evidence="11"/>
<evidence type="ECO:0000313" key="15">
    <source>
        <dbReference type="Proteomes" id="UP001050975"/>
    </source>
</evidence>
<dbReference type="Proteomes" id="UP001050975">
    <property type="component" value="Unassembled WGS sequence"/>
</dbReference>
<dbReference type="GO" id="GO:0006508">
    <property type="term" value="P:proteolysis"/>
    <property type="evidence" value="ECO:0007669"/>
    <property type="project" value="UniProtKB-KW"/>
</dbReference>
<dbReference type="GO" id="GO:0004181">
    <property type="term" value="F:metallocarboxypeptidase activity"/>
    <property type="evidence" value="ECO:0007669"/>
    <property type="project" value="InterPro"/>
</dbReference>
<accession>A0AAV3XHJ2</accession>
<dbReference type="GO" id="GO:0005615">
    <property type="term" value="C:extracellular space"/>
    <property type="evidence" value="ECO:0007669"/>
    <property type="project" value="TreeGrafter"/>
</dbReference>
<comment type="caution">
    <text evidence="14">The sequence shown here is derived from an EMBL/GenBank/DDBJ whole genome shotgun (WGS) entry which is preliminary data.</text>
</comment>
<keyword evidence="4" id="KW-0645">Protease</keyword>
<keyword evidence="8" id="KW-0862">Zinc</keyword>
<keyword evidence="9" id="KW-0482">Metalloprotease</keyword>
<dbReference type="EMBL" id="BLAY01000077">
    <property type="protein sequence ID" value="GET39892.1"/>
    <property type="molecule type" value="Genomic_DNA"/>
</dbReference>
<keyword evidence="15" id="KW-1185">Reference proteome</keyword>
<protein>
    <recommendedName>
        <fullName evidence="11">carboxypeptidase T</fullName>
        <ecNumber evidence="11">3.4.17.18</ecNumber>
    </recommendedName>
</protein>
<feature type="domain" description="Peptidase M14" evidence="13">
    <location>
        <begin position="102"/>
        <end position="444"/>
    </location>
</feature>
<keyword evidence="7" id="KW-0378">Hydrolase</keyword>
<dbReference type="InterPro" id="IPR057247">
    <property type="entry name" value="CARBOXYPEPT_ZN_2"/>
</dbReference>
<dbReference type="AlphaFoldDB" id="A0AAV3XHJ2"/>
<keyword evidence="3 14" id="KW-0121">Carboxypeptidase</keyword>
<dbReference type="PANTHER" id="PTHR11705">
    <property type="entry name" value="PROTEASE FAMILY M14 CARBOXYPEPTIDASE A,B"/>
    <property type="match status" value="1"/>
</dbReference>
<dbReference type="PRINTS" id="PR00765">
    <property type="entry name" value="CRBOXYPTASEA"/>
</dbReference>
<dbReference type="Pfam" id="PF00246">
    <property type="entry name" value="Peptidase_M14"/>
    <property type="match status" value="1"/>
</dbReference>
<evidence type="ECO:0000259" key="13">
    <source>
        <dbReference type="PROSITE" id="PS52035"/>
    </source>
</evidence>
<dbReference type="Gene3D" id="3.40.630.10">
    <property type="entry name" value="Zn peptidases"/>
    <property type="match status" value="1"/>
</dbReference>
<dbReference type="SUPFAM" id="SSF53187">
    <property type="entry name" value="Zn-dependent exopeptidases"/>
    <property type="match status" value="1"/>
</dbReference>
<evidence type="ECO:0000256" key="7">
    <source>
        <dbReference type="ARBA" id="ARBA00022801"/>
    </source>
</evidence>
<dbReference type="PROSITE" id="PS00133">
    <property type="entry name" value="CARBOXYPEPT_ZN_2"/>
    <property type="match status" value="1"/>
</dbReference>
<evidence type="ECO:0000256" key="5">
    <source>
        <dbReference type="ARBA" id="ARBA00022723"/>
    </source>
</evidence>
<evidence type="ECO:0000256" key="4">
    <source>
        <dbReference type="ARBA" id="ARBA00022670"/>
    </source>
</evidence>
<evidence type="ECO:0000256" key="9">
    <source>
        <dbReference type="ARBA" id="ARBA00023049"/>
    </source>
</evidence>
<proteinExistence type="inferred from homology"/>
<evidence type="ECO:0000256" key="12">
    <source>
        <dbReference type="PROSITE-ProRule" id="PRU01379"/>
    </source>
</evidence>
<gene>
    <name evidence="14" type="primary">cpt</name>
    <name evidence="14" type="ORF">MiSe_46640</name>
</gene>
<sequence length="459" mass="51215">MMRKFFVTVFAANRRALLNLGDYHLDLFQATAKASENDEFTIEGLLTLAEIERLVEGGYRVLVEAESSKRARATQEVTGFPEWMQAMGEERGEEESAAPPAGYLTVAGIESSLQYLSSSYPSICQAIQLPEQTWEKRTSRAIKIANGSDGNRPGILLIGGVHARELVNPDLLLSFALKLCQAYKAGTGLQFGKKSYDASTIQEIVNKLDLFIFPLVNPDGRAFVQSPTGDPMWRKNRNPNPGQSRLGVDLNRNFDFLWSSGIGTSSNPRDDIFKGNAAFSEPEIRNVRYLLDTYKNITTMLDIHSYSELVMYPWGDDENQTNNPIMNFYNSVYDGLRGKVGDANYKEYIPLADLNWFTTTCNRVRDAIKTVRGRVYKIQPSVGLYPTTATSDDYAYSRHFIDASKHKVLAGVIETGKEFQPPYSEALNIIAEISAGLIEFCLASITVVEATPEVVLERT</sequence>
<comment type="similarity">
    <text evidence="2 12">Belongs to the peptidase M14 family.</text>
</comment>
<comment type="catalytic activity">
    <reaction evidence="10">
        <text>Releases a C-terminal residue, which may be hydrophobic or positively charged.</text>
        <dbReference type="EC" id="3.4.17.18"/>
    </reaction>
</comment>
<dbReference type="PANTHER" id="PTHR11705:SF143">
    <property type="entry name" value="SLL0236 PROTEIN"/>
    <property type="match status" value="1"/>
</dbReference>
<feature type="active site" description="Proton donor/acceptor" evidence="12">
    <location>
        <position position="414"/>
    </location>
</feature>
<organism evidence="14 15">
    <name type="scientific">Microseira wollei NIES-4236</name>
    <dbReference type="NCBI Taxonomy" id="2530354"/>
    <lineage>
        <taxon>Bacteria</taxon>
        <taxon>Bacillati</taxon>
        <taxon>Cyanobacteriota</taxon>
        <taxon>Cyanophyceae</taxon>
        <taxon>Oscillatoriophycideae</taxon>
        <taxon>Aerosakkonematales</taxon>
        <taxon>Aerosakkonemataceae</taxon>
        <taxon>Microseira</taxon>
    </lineage>
</organism>
<name>A0AAV3XHJ2_9CYAN</name>
<comment type="cofactor">
    <cofactor evidence="1">
        <name>Zn(2+)</name>
        <dbReference type="ChEBI" id="CHEBI:29105"/>
    </cofactor>
</comment>
<keyword evidence="5" id="KW-0479">Metal-binding</keyword>
<evidence type="ECO:0000313" key="14">
    <source>
        <dbReference type="EMBL" id="GET39892.1"/>
    </source>
</evidence>
<dbReference type="CDD" id="cd06228">
    <property type="entry name" value="M14-like"/>
    <property type="match status" value="1"/>
</dbReference>
<reference evidence="14" key="1">
    <citation type="submission" date="2019-10" db="EMBL/GenBank/DDBJ databases">
        <title>Draft genome sequece of Microseira wollei NIES-4236.</title>
        <authorList>
            <person name="Yamaguchi H."/>
            <person name="Suzuki S."/>
            <person name="Kawachi M."/>
        </authorList>
    </citation>
    <scope>NUCLEOTIDE SEQUENCE</scope>
    <source>
        <strain evidence="14">NIES-4236</strain>
    </source>
</reference>
<evidence type="ECO:0000256" key="6">
    <source>
        <dbReference type="ARBA" id="ARBA00022729"/>
    </source>
</evidence>
<keyword evidence="6" id="KW-0732">Signal</keyword>
<dbReference type="PROSITE" id="PS52035">
    <property type="entry name" value="PEPTIDASE_M14"/>
    <property type="match status" value="1"/>
</dbReference>
<dbReference type="FunFam" id="3.40.630.10:FF:000084">
    <property type="entry name" value="Carboxypeptidase B2"/>
    <property type="match status" value="1"/>
</dbReference>
<evidence type="ECO:0000256" key="2">
    <source>
        <dbReference type="ARBA" id="ARBA00005988"/>
    </source>
</evidence>
<dbReference type="SMART" id="SM00631">
    <property type="entry name" value="Zn_pept"/>
    <property type="match status" value="1"/>
</dbReference>
<evidence type="ECO:0000256" key="3">
    <source>
        <dbReference type="ARBA" id="ARBA00022645"/>
    </source>
</evidence>